<dbReference type="EMBL" id="BMEY01000025">
    <property type="protein sequence ID" value="GGA89883.1"/>
    <property type="molecule type" value="Genomic_DNA"/>
</dbReference>
<sequence>MSHRFLAIEDFNELIQSWSGRRIKVTKHEMDDVDQTEMTLNQVSYEQNTRRIDDYVPMHNLLLHGDGQIETLAAMSNQPLPSSVYEIPLENNTMYEFDGEKLFITTERGVYKIELT</sequence>
<evidence type="ECO:0000313" key="2">
    <source>
        <dbReference type="Proteomes" id="UP000613512"/>
    </source>
</evidence>
<name>A0A916S988_9BACI</name>
<dbReference type="Pfam" id="PF25846">
    <property type="entry name" value="YmzB"/>
    <property type="match status" value="1"/>
</dbReference>
<dbReference type="AlphaFoldDB" id="A0A916S988"/>
<dbReference type="RefSeq" id="WP_188386030.1">
    <property type="nucleotide sequence ID" value="NZ_BMEY01000025.1"/>
</dbReference>
<comment type="caution">
    <text evidence="1">The sequence shown here is derived from an EMBL/GenBank/DDBJ whole genome shotgun (WGS) entry which is preliminary data.</text>
</comment>
<protein>
    <submittedName>
        <fullName evidence="1">Uncharacterized protein</fullName>
    </submittedName>
</protein>
<keyword evidence="2" id="KW-1185">Reference proteome</keyword>
<evidence type="ECO:0000313" key="1">
    <source>
        <dbReference type="EMBL" id="GGA89883.1"/>
    </source>
</evidence>
<proteinExistence type="predicted"/>
<organism evidence="1 2">
    <name type="scientific">Ornithinibacillus halotolerans</name>
    <dbReference type="NCBI Taxonomy" id="1274357"/>
    <lineage>
        <taxon>Bacteria</taxon>
        <taxon>Bacillati</taxon>
        <taxon>Bacillota</taxon>
        <taxon>Bacilli</taxon>
        <taxon>Bacillales</taxon>
        <taxon>Bacillaceae</taxon>
        <taxon>Ornithinibacillus</taxon>
    </lineage>
</organism>
<reference evidence="1" key="2">
    <citation type="submission" date="2020-09" db="EMBL/GenBank/DDBJ databases">
        <authorList>
            <person name="Sun Q."/>
            <person name="Zhou Y."/>
        </authorList>
    </citation>
    <scope>NUCLEOTIDE SEQUENCE</scope>
    <source>
        <strain evidence="1">CGMCC 1.12408</strain>
    </source>
</reference>
<gene>
    <name evidence="1" type="ORF">GCM10008025_35610</name>
</gene>
<dbReference type="InterPro" id="IPR058926">
    <property type="entry name" value="YmzB-like"/>
</dbReference>
<accession>A0A916S988</accession>
<reference evidence="1" key="1">
    <citation type="journal article" date="2014" name="Int. J. Syst. Evol. Microbiol.">
        <title>Complete genome sequence of Corynebacterium casei LMG S-19264T (=DSM 44701T), isolated from a smear-ripened cheese.</title>
        <authorList>
            <consortium name="US DOE Joint Genome Institute (JGI-PGF)"/>
            <person name="Walter F."/>
            <person name="Albersmeier A."/>
            <person name="Kalinowski J."/>
            <person name="Ruckert C."/>
        </authorList>
    </citation>
    <scope>NUCLEOTIDE SEQUENCE</scope>
    <source>
        <strain evidence="1">CGMCC 1.12408</strain>
    </source>
</reference>
<dbReference type="Proteomes" id="UP000613512">
    <property type="component" value="Unassembled WGS sequence"/>
</dbReference>